<dbReference type="OrthoDB" id="9810331at2"/>
<dbReference type="EMBL" id="SZPX01000001">
    <property type="protein sequence ID" value="TKI71286.1"/>
    <property type="molecule type" value="Genomic_DNA"/>
</dbReference>
<keyword evidence="3 5" id="KW-0698">rRNA processing</keyword>
<dbReference type="PANTHER" id="PTHR33692">
    <property type="entry name" value="RIBOSOME MATURATION FACTOR RIMM"/>
    <property type="match status" value="1"/>
</dbReference>
<feature type="domain" description="Ribosome maturation factor RimM PRC barrel" evidence="7">
    <location>
        <begin position="101"/>
        <end position="172"/>
    </location>
</feature>
<feature type="domain" description="RimM N-terminal" evidence="6">
    <location>
        <begin position="11"/>
        <end position="84"/>
    </location>
</feature>
<dbReference type="InterPro" id="IPR009000">
    <property type="entry name" value="Transl_B-barrel_sf"/>
</dbReference>
<comment type="subunit">
    <text evidence="5">Binds ribosomal protein uS19.</text>
</comment>
<comment type="function">
    <text evidence="5">An accessory protein needed during the final step in the assembly of 30S ribosomal subunit, possibly for assembly of the head region. Essential for efficient processing of 16S rRNA. May be needed both before and after RbfA during the maturation of 16S rRNA. It has affinity for free ribosomal 30S subunits but not for 70S ribosomes.</text>
</comment>
<proteinExistence type="inferred from homology"/>
<dbReference type="Pfam" id="PF24986">
    <property type="entry name" value="PRC_RimM"/>
    <property type="match status" value="1"/>
</dbReference>
<comment type="subcellular location">
    <subcellularLocation>
        <location evidence="5">Cytoplasm</location>
    </subcellularLocation>
</comment>
<dbReference type="NCBIfam" id="TIGR02273">
    <property type="entry name" value="16S_RimM"/>
    <property type="match status" value="1"/>
</dbReference>
<protein>
    <recommendedName>
        <fullName evidence="5">Ribosome maturation factor RimM</fullName>
    </recommendedName>
</protein>
<comment type="similarity">
    <text evidence="5">Belongs to the RimM family.</text>
</comment>
<keyword evidence="4 5" id="KW-0143">Chaperone</keyword>
<dbReference type="SUPFAM" id="SSF50346">
    <property type="entry name" value="PRC-barrel domain"/>
    <property type="match status" value="1"/>
</dbReference>
<name>A0A4U2Z9V7_9BACT</name>
<dbReference type="GO" id="GO:0043022">
    <property type="term" value="F:ribosome binding"/>
    <property type="evidence" value="ECO:0007669"/>
    <property type="project" value="InterPro"/>
</dbReference>
<evidence type="ECO:0000256" key="4">
    <source>
        <dbReference type="ARBA" id="ARBA00023186"/>
    </source>
</evidence>
<sequence length="179" mass="20234">MSKQSNKLLHIATIGKSVGLKGDMKLHINSDFPEQFKKGASFFINEKESLTISDINHERALVKFLGYSSPEDAKKLTNKHLYTTIERTREECHLEDGEFFWFDIEGCSVIEDGKVLGVVQEVDRISITNYLIIKSDEKLVKEGFAKSFLLPFNKPFTINTDIEKKVITVSGGMDILEAS</sequence>
<dbReference type="InterPro" id="IPR011961">
    <property type="entry name" value="RimM"/>
</dbReference>
<comment type="domain">
    <text evidence="5">The PRC barrel domain binds ribosomal protein uS19.</text>
</comment>
<dbReference type="InterPro" id="IPR036976">
    <property type="entry name" value="RimM_N_sf"/>
</dbReference>
<keyword evidence="2 5" id="KW-0690">Ribosome biogenesis</keyword>
<evidence type="ECO:0000259" key="7">
    <source>
        <dbReference type="Pfam" id="PF24986"/>
    </source>
</evidence>
<dbReference type="Proteomes" id="UP000309561">
    <property type="component" value="Unassembled WGS sequence"/>
</dbReference>
<organism evidence="8 9">
    <name type="scientific">Sulfurimonas crateris</name>
    <dbReference type="NCBI Taxonomy" id="2574727"/>
    <lineage>
        <taxon>Bacteria</taxon>
        <taxon>Pseudomonadati</taxon>
        <taxon>Campylobacterota</taxon>
        <taxon>Epsilonproteobacteria</taxon>
        <taxon>Campylobacterales</taxon>
        <taxon>Sulfurimonadaceae</taxon>
        <taxon>Sulfurimonas</taxon>
    </lineage>
</organism>
<dbReference type="HAMAP" id="MF_00014">
    <property type="entry name" value="Ribosome_mat_RimM"/>
    <property type="match status" value="1"/>
</dbReference>
<dbReference type="Pfam" id="PF01782">
    <property type="entry name" value="RimM"/>
    <property type="match status" value="1"/>
</dbReference>
<dbReference type="Gene3D" id="2.40.30.60">
    <property type="entry name" value="RimM"/>
    <property type="match status" value="1"/>
</dbReference>
<dbReference type="GO" id="GO:0042274">
    <property type="term" value="P:ribosomal small subunit biogenesis"/>
    <property type="evidence" value="ECO:0007669"/>
    <property type="project" value="UniProtKB-UniRule"/>
</dbReference>
<dbReference type="InterPro" id="IPR056792">
    <property type="entry name" value="PRC_RimM"/>
</dbReference>
<comment type="caution">
    <text evidence="8">The sequence shown here is derived from an EMBL/GenBank/DDBJ whole genome shotgun (WGS) entry which is preliminary data.</text>
</comment>
<accession>A0A4U2Z9V7</accession>
<dbReference type="PANTHER" id="PTHR33692:SF1">
    <property type="entry name" value="RIBOSOME MATURATION FACTOR RIMM"/>
    <property type="match status" value="1"/>
</dbReference>
<dbReference type="InterPro" id="IPR002676">
    <property type="entry name" value="RimM_N"/>
</dbReference>
<evidence type="ECO:0000256" key="5">
    <source>
        <dbReference type="HAMAP-Rule" id="MF_00014"/>
    </source>
</evidence>
<keyword evidence="1 5" id="KW-0963">Cytoplasm</keyword>
<dbReference type="Gene3D" id="2.30.30.240">
    <property type="entry name" value="PRC-barrel domain"/>
    <property type="match status" value="1"/>
</dbReference>
<evidence type="ECO:0000313" key="8">
    <source>
        <dbReference type="EMBL" id="TKI71286.1"/>
    </source>
</evidence>
<dbReference type="GO" id="GO:0005737">
    <property type="term" value="C:cytoplasm"/>
    <property type="evidence" value="ECO:0007669"/>
    <property type="project" value="UniProtKB-SubCell"/>
</dbReference>
<dbReference type="InterPro" id="IPR011033">
    <property type="entry name" value="PRC_barrel-like_sf"/>
</dbReference>
<reference evidence="8 9" key="1">
    <citation type="submission" date="2019-04" db="EMBL/GenBank/DDBJ databases">
        <title>Sulfurimonas crateris sp. nov. a facultative anaerobic sulfur-oxidizing chemolithautotrophic bacterium isolated from a terrestrial mud vulcano.</title>
        <authorList>
            <person name="Ratnikova N.M."/>
            <person name="Slobodkin A.I."/>
            <person name="Merkel A.Y."/>
            <person name="Novikov A."/>
            <person name="Bonch-Osmolovskaya E.A."/>
            <person name="Slobodkina G.B."/>
        </authorList>
    </citation>
    <scope>NUCLEOTIDE SEQUENCE [LARGE SCALE GENOMIC DNA]</scope>
    <source>
        <strain evidence="8 9">SN118</strain>
    </source>
</reference>
<keyword evidence="9" id="KW-1185">Reference proteome</keyword>
<dbReference type="RefSeq" id="WP_137011968.1">
    <property type="nucleotide sequence ID" value="NZ_SZPX01000001.1"/>
</dbReference>
<evidence type="ECO:0000256" key="2">
    <source>
        <dbReference type="ARBA" id="ARBA00022517"/>
    </source>
</evidence>
<dbReference type="GO" id="GO:0005840">
    <property type="term" value="C:ribosome"/>
    <property type="evidence" value="ECO:0007669"/>
    <property type="project" value="InterPro"/>
</dbReference>
<evidence type="ECO:0000256" key="3">
    <source>
        <dbReference type="ARBA" id="ARBA00022552"/>
    </source>
</evidence>
<evidence type="ECO:0000256" key="1">
    <source>
        <dbReference type="ARBA" id="ARBA00022490"/>
    </source>
</evidence>
<gene>
    <name evidence="5 8" type="primary">rimM</name>
    <name evidence="8" type="ORF">FCU45_02595</name>
</gene>
<dbReference type="SUPFAM" id="SSF50447">
    <property type="entry name" value="Translation proteins"/>
    <property type="match status" value="1"/>
</dbReference>
<evidence type="ECO:0000313" key="9">
    <source>
        <dbReference type="Proteomes" id="UP000309561"/>
    </source>
</evidence>
<dbReference type="AlphaFoldDB" id="A0A4U2Z9V7"/>
<evidence type="ECO:0000259" key="6">
    <source>
        <dbReference type="Pfam" id="PF01782"/>
    </source>
</evidence>
<dbReference type="GO" id="GO:0006364">
    <property type="term" value="P:rRNA processing"/>
    <property type="evidence" value="ECO:0007669"/>
    <property type="project" value="UniProtKB-UniRule"/>
</dbReference>